<dbReference type="EMBL" id="VSSQ01002837">
    <property type="protein sequence ID" value="MPM17654.1"/>
    <property type="molecule type" value="Genomic_DNA"/>
</dbReference>
<gene>
    <name evidence="2" type="ORF">SDC9_64051</name>
</gene>
<feature type="domain" description="Uroporphyrinogen decarboxylase (URO-D)" evidence="1">
    <location>
        <begin position="148"/>
        <end position="340"/>
    </location>
</feature>
<dbReference type="PANTHER" id="PTHR47099">
    <property type="entry name" value="METHYLCOBAMIDE:COM METHYLTRANSFERASE MTBA"/>
    <property type="match status" value="1"/>
</dbReference>
<comment type="caution">
    <text evidence="2">The sequence shown here is derived from an EMBL/GenBank/DDBJ whole genome shotgun (WGS) entry which is preliminary data.</text>
</comment>
<dbReference type="Gene3D" id="3.20.20.210">
    <property type="match status" value="1"/>
</dbReference>
<protein>
    <recommendedName>
        <fullName evidence="1">Uroporphyrinogen decarboxylase (URO-D) domain-containing protein</fullName>
    </recommendedName>
</protein>
<organism evidence="2">
    <name type="scientific">bioreactor metagenome</name>
    <dbReference type="NCBI Taxonomy" id="1076179"/>
    <lineage>
        <taxon>unclassified sequences</taxon>
        <taxon>metagenomes</taxon>
        <taxon>ecological metagenomes</taxon>
    </lineage>
</organism>
<dbReference type="InterPro" id="IPR000257">
    <property type="entry name" value="Uroporphyrinogen_deCOase"/>
</dbReference>
<dbReference type="GO" id="GO:0004853">
    <property type="term" value="F:uroporphyrinogen decarboxylase activity"/>
    <property type="evidence" value="ECO:0007669"/>
    <property type="project" value="InterPro"/>
</dbReference>
<dbReference type="Pfam" id="PF01208">
    <property type="entry name" value="URO-D"/>
    <property type="match status" value="1"/>
</dbReference>
<evidence type="ECO:0000259" key="1">
    <source>
        <dbReference type="Pfam" id="PF01208"/>
    </source>
</evidence>
<accession>A0A644XU61</accession>
<dbReference type="InterPro" id="IPR052024">
    <property type="entry name" value="Methanogen_methyltrans"/>
</dbReference>
<dbReference type="SUPFAM" id="SSF51726">
    <property type="entry name" value="UROD/MetE-like"/>
    <property type="match status" value="1"/>
</dbReference>
<proteinExistence type="predicted"/>
<sequence>MFRKQDRQPDFENLRLVLERNSPPRPVLFDFILGAEKEQLLTGEDYRTETEFERVVTTIRAFDSAGYDHAPIIVRGLDFKKHAAHQEKTKSLNDGAAVASREDFNRFVWPEITDCDFSIIQRAGEFVPKGMKLIPFAYDGILENTISILGYESLCLMLYDDPRLVEDVFFEVGSRVKQYYEQCLAFDEVGAILCNDDWGFGAQTMVSPDTLRKCVFPWYREIVKAAHERGKPALLHSCGAYQAIIGDITDIMHFDGRHSYEDKIVPVETAYAQLHEHIAVLGGIDVDFLARKTPEEVYARCRNLIALSATDGGYALGSGNSVPDYIPNENFIAMLRAANEGY</sequence>
<dbReference type="AlphaFoldDB" id="A0A644XU61"/>
<name>A0A644XU61_9ZZZZ</name>
<dbReference type="GO" id="GO:0006779">
    <property type="term" value="P:porphyrin-containing compound biosynthetic process"/>
    <property type="evidence" value="ECO:0007669"/>
    <property type="project" value="InterPro"/>
</dbReference>
<evidence type="ECO:0000313" key="2">
    <source>
        <dbReference type="EMBL" id="MPM17654.1"/>
    </source>
</evidence>
<reference evidence="2" key="1">
    <citation type="submission" date="2019-08" db="EMBL/GenBank/DDBJ databases">
        <authorList>
            <person name="Kucharzyk K."/>
            <person name="Murdoch R.W."/>
            <person name="Higgins S."/>
            <person name="Loffler F."/>
        </authorList>
    </citation>
    <scope>NUCLEOTIDE SEQUENCE</scope>
</reference>
<dbReference type="PANTHER" id="PTHR47099:SF1">
    <property type="entry name" value="METHYLCOBAMIDE:COM METHYLTRANSFERASE MTBA"/>
    <property type="match status" value="1"/>
</dbReference>
<dbReference type="InterPro" id="IPR038071">
    <property type="entry name" value="UROD/MetE-like_sf"/>
</dbReference>